<evidence type="ECO:0000313" key="3">
    <source>
        <dbReference type="Proteomes" id="UP001190700"/>
    </source>
</evidence>
<dbReference type="EMBL" id="LGRX02006290">
    <property type="protein sequence ID" value="KAK3276979.1"/>
    <property type="molecule type" value="Genomic_DNA"/>
</dbReference>
<dbReference type="AlphaFoldDB" id="A0AAE0L9S9"/>
<feature type="region of interest" description="Disordered" evidence="1">
    <location>
        <begin position="66"/>
        <end position="91"/>
    </location>
</feature>
<comment type="caution">
    <text evidence="2">The sequence shown here is derived from an EMBL/GenBank/DDBJ whole genome shotgun (WGS) entry which is preliminary data.</text>
</comment>
<reference evidence="2 3" key="1">
    <citation type="journal article" date="2015" name="Genome Biol. Evol.">
        <title>Comparative Genomics of a Bacterivorous Green Alga Reveals Evolutionary Causalities and Consequences of Phago-Mixotrophic Mode of Nutrition.</title>
        <authorList>
            <person name="Burns J.A."/>
            <person name="Paasch A."/>
            <person name="Narechania A."/>
            <person name="Kim E."/>
        </authorList>
    </citation>
    <scope>NUCLEOTIDE SEQUENCE [LARGE SCALE GENOMIC DNA]</scope>
    <source>
        <strain evidence="2 3">PLY_AMNH</strain>
    </source>
</reference>
<proteinExistence type="predicted"/>
<feature type="compositionally biased region" description="Polar residues" evidence="1">
    <location>
        <begin position="75"/>
        <end position="84"/>
    </location>
</feature>
<organism evidence="2 3">
    <name type="scientific">Cymbomonas tetramitiformis</name>
    <dbReference type="NCBI Taxonomy" id="36881"/>
    <lineage>
        <taxon>Eukaryota</taxon>
        <taxon>Viridiplantae</taxon>
        <taxon>Chlorophyta</taxon>
        <taxon>Pyramimonadophyceae</taxon>
        <taxon>Pyramimonadales</taxon>
        <taxon>Pyramimonadaceae</taxon>
        <taxon>Cymbomonas</taxon>
    </lineage>
</organism>
<sequence length="156" mass="16939">MRAPAQQILLAKHKSGLIKIPDGAVKLERQLEQLRVQLETEVEGMAVGSDVEDALVSLMHKSLPTVNHPEEVKTPTGSATSSAKHSAVALRQHSAESISSIKEITRVDLTQVKPPSSPHRGSTTLRSGKKPVKRMVKIISVEEAGRLERSEDGERA</sequence>
<feature type="region of interest" description="Disordered" evidence="1">
    <location>
        <begin position="106"/>
        <end position="133"/>
    </location>
</feature>
<protein>
    <submittedName>
        <fullName evidence="2">Uncharacterized protein</fullName>
    </submittedName>
</protein>
<evidence type="ECO:0000313" key="2">
    <source>
        <dbReference type="EMBL" id="KAK3276979.1"/>
    </source>
</evidence>
<name>A0AAE0L9S9_9CHLO</name>
<evidence type="ECO:0000256" key="1">
    <source>
        <dbReference type="SAM" id="MobiDB-lite"/>
    </source>
</evidence>
<keyword evidence="3" id="KW-1185">Reference proteome</keyword>
<dbReference type="Proteomes" id="UP001190700">
    <property type="component" value="Unassembled WGS sequence"/>
</dbReference>
<gene>
    <name evidence="2" type="ORF">CYMTET_14984</name>
</gene>
<accession>A0AAE0L9S9</accession>